<dbReference type="Pfam" id="PF00069">
    <property type="entry name" value="Pkinase"/>
    <property type="match status" value="1"/>
</dbReference>
<feature type="domain" description="Protein kinase" evidence="8">
    <location>
        <begin position="386"/>
        <end position="696"/>
    </location>
</feature>
<keyword evidence="7" id="KW-0732">Signal</keyword>
<dbReference type="InterPro" id="IPR018488">
    <property type="entry name" value="cNMP-bd_CS"/>
</dbReference>
<name>A0ABP0VEP0_9BRYO</name>
<evidence type="ECO:0000313" key="11">
    <source>
        <dbReference type="EMBL" id="CAK9252908.1"/>
    </source>
</evidence>
<evidence type="ECO:0000256" key="2">
    <source>
        <dbReference type="ARBA" id="ARBA00022679"/>
    </source>
</evidence>
<keyword evidence="3" id="KW-0547">Nucleotide-binding</keyword>
<dbReference type="InterPro" id="IPR000595">
    <property type="entry name" value="cNMP-bd_dom"/>
</dbReference>
<evidence type="ECO:0000259" key="10">
    <source>
        <dbReference type="PROSITE" id="PS51746"/>
    </source>
</evidence>
<keyword evidence="4" id="KW-0418">Kinase</keyword>
<dbReference type="PRINTS" id="PR00103">
    <property type="entry name" value="CAMPKINASE"/>
</dbReference>
<dbReference type="CDD" id="cd00038">
    <property type="entry name" value="CAP_ED"/>
    <property type="match status" value="2"/>
</dbReference>
<evidence type="ECO:0008006" key="13">
    <source>
        <dbReference type="Google" id="ProtNLM"/>
    </source>
</evidence>
<sequence length="750" mass="81848">MNPLLFFSAAIILCDVSTLRPEDRYIVVASDGVWEFITNQMVADMVTEHPQDPLAACKQIVATAYDLWLQYEVRTDDITVIVLALEEAGEAPAHAAPPTVPYTPSRNGATAAKRLSVPDMVRVAPSPLSSMRRGEHSTSSNSTSPLNSAEMASWRSTANRCGAPLARRNGVSKAASYVNLFQPVMLCRKNVIQQQTAQDEDGAVLDLSLLAIPKNDADEATISAYLQRNFLFQHLSVAQLHTVVSVMAPVKVQQGDCIIRQGDRGDRFYIVDSGRYEVRVSGDQTSPAALALGGDLVYTYEGIADLHPGFGELSLMYGKPRAASVFAATSGRLWALDRAVFRRVVLRSGDMRKGIIRTLRRVELFRSLSLQQIQRLADLLNEAEFTAGEYIIRQGEIGDSFYVILSGVCDCTKVLEPGAPETLLVQRKTAFDEVLGSLAAIINEDRIRRETLANAILEAPHHLQGIDLRAVVSSDSTGPLIVGSFRSPHPNLTVRTFLLSEIDRLGLVDSTLVFIEATRLVTLNQKTNTFVPRLHSASRDSNAIHLLYREPVVADLSAILSHLRGHSGRVLLMDYRLCKLSSVGGKTFTVCGATDYLAPEQISQVGHTSSVDLWSLGVLLYEMATGNHPFSMAQGEIATYTRIASFGTPDYPSLVFPDSVSSKASFLIGQLVQVHPESRLGAGPGGFKRLERAGYFESVNWQALPTQASPLKSVTDLALDEVLRGGMDQAIIKSFGLPYSGSGWDKQVEL</sequence>
<dbReference type="PROSITE" id="PS00889">
    <property type="entry name" value="CNMP_BINDING_2"/>
    <property type="match status" value="1"/>
</dbReference>
<evidence type="ECO:0000259" key="8">
    <source>
        <dbReference type="PROSITE" id="PS50011"/>
    </source>
</evidence>
<dbReference type="InterPro" id="IPR001932">
    <property type="entry name" value="PPM-type_phosphatase-like_dom"/>
</dbReference>
<reference evidence="11" key="1">
    <citation type="submission" date="2024-02" db="EMBL/GenBank/DDBJ databases">
        <authorList>
            <consortium name="ELIXIR-Norway"/>
            <consortium name="Elixir Norway"/>
        </authorList>
    </citation>
    <scope>NUCLEOTIDE SEQUENCE</scope>
</reference>
<dbReference type="SUPFAM" id="SSF51206">
    <property type="entry name" value="cAMP-binding domain-like"/>
    <property type="match status" value="2"/>
</dbReference>
<dbReference type="InterPro" id="IPR014710">
    <property type="entry name" value="RmlC-like_jellyroll"/>
</dbReference>
<comment type="caution">
    <text evidence="11">The sequence shown here is derived from an EMBL/GenBank/DDBJ whole genome shotgun (WGS) entry which is preliminary data.</text>
</comment>
<protein>
    <recommendedName>
        <fullName evidence="13">cGMP-dependent protein kinase</fullName>
    </recommendedName>
</protein>
<keyword evidence="5" id="KW-0067">ATP-binding</keyword>
<dbReference type="PROSITE" id="PS51746">
    <property type="entry name" value="PPM_2"/>
    <property type="match status" value="1"/>
</dbReference>
<dbReference type="SUPFAM" id="SSF56112">
    <property type="entry name" value="Protein kinase-like (PK-like)"/>
    <property type="match status" value="1"/>
</dbReference>
<dbReference type="SUPFAM" id="SSF81606">
    <property type="entry name" value="PP2C-like"/>
    <property type="match status" value="1"/>
</dbReference>
<dbReference type="PROSITE" id="PS50011">
    <property type="entry name" value="PROTEIN_KINASE_DOM"/>
    <property type="match status" value="1"/>
</dbReference>
<feature type="domain" description="Cyclic nucleotide-binding" evidence="9">
    <location>
        <begin position="231"/>
        <end position="362"/>
    </location>
</feature>
<keyword evidence="2" id="KW-0808">Transferase</keyword>
<keyword evidence="1" id="KW-0723">Serine/threonine-protein kinase</keyword>
<dbReference type="Proteomes" id="UP001497444">
    <property type="component" value="Unassembled WGS sequence"/>
</dbReference>
<evidence type="ECO:0000256" key="6">
    <source>
        <dbReference type="SAM" id="MobiDB-lite"/>
    </source>
</evidence>
<feature type="domain" description="Cyclic nucleotide-binding" evidence="9">
    <location>
        <begin position="364"/>
        <end position="452"/>
    </location>
</feature>
<dbReference type="InterPro" id="IPR018490">
    <property type="entry name" value="cNMP-bd_dom_sf"/>
</dbReference>
<keyword evidence="12" id="KW-1185">Reference proteome</keyword>
<dbReference type="Gene3D" id="2.60.120.10">
    <property type="entry name" value="Jelly Rolls"/>
    <property type="match status" value="2"/>
</dbReference>
<organism evidence="11 12">
    <name type="scientific">Sphagnum jensenii</name>
    <dbReference type="NCBI Taxonomy" id="128206"/>
    <lineage>
        <taxon>Eukaryota</taxon>
        <taxon>Viridiplantae</taxon>
        <taxon>Streptophyta</taxon>
        <taxon>Embryophyta</taxon>
        <taxon>Bryophyta</taxon>
        <taxon>Sphagnophytina</taxon>
        <taxon>Sphagnopsida</taxon>
        <taxon>Sphagnales</taxon>
        <taxon>Sphagnaceae</taxon>
        <taxon>Sphagnum</taxon>
    </lineage>
</organism>
<feature type="domain" description="PPM-type phosphatase" evidence="10">
    <location>
        <begin position="1"/>
        <end position="85"/>
    </location>
</feature>
<dbReference type="SMART" id="SM00220">
    <property type="entry name" value="S_TKc"/>
    <property type="match status" value="1"/>
</dbReference>
<feature type="chain" id="PRO_5047437429" description="cGMP-dependent protein kinase" evidence="7">
    <location>
        <begin position="19"/>
        <end position="750"/>
    </location>
</feature>
<dbReference type="PANTHER" id="PTHR24353:SF127">
    <property type="entry name" value="PROTEIN PHOSPHATASE 2C AND CYCLIC NUCLEOTIDE-BINDING_KINASE DOMAIN-CONTAINING PROTEIN"/>
    <property type="match status" value="1"/>
</dbReference>
<dbReference type="SMART" id="SM00100">
    <property type="entry name" value="cNMP"/>
    <property type="match status" value="2"/>
</dbReference>
<feature type="compositionally biased region" description="Low complexity" evidence="6">
    <location>
        <begin position="137"/>
        <end position="148"/>
    </location>
</feature>
<dbReference type="Gene3D" id="3.60.40.10">
    <property type="entry name" value="PPM-type phosphatase domain"/>
    <property type="match status" value="1"/>
</dbReference>
<feature type="region of interest" description="Disordered" evidence="6">
    <location>
        <begin position="127"/>
        <end position="148"/>
    </location>
</feature>
<evidence type="ECO:0000256" key="7">
    <source>
        <dbReference type="SAM" id="SignalP"/>
    </source>
</evidence>
<gene>
    <name evidence="11" type="ORF">CSSPJE1EN1_LOCUS28286</name>
</gene>
<proteinExistence type="predicted"/>
<evidence type="ECO:0000256" key="1">
    <source>
        <dbReference type="ARBA" id="ARBA00022527"/>
    </source>
</evidence>
<dbReference type="EMBL" id="CAXAQS010000729">
    <property type="protein sequence ID" value="CAK9252908.1"/>
    <property type="molecule type" value="Genomic_DNA"/>
</dbReference>
<dbReference type="PROSITE" id="PS50042">
    <property type="entry name" value="CNMP_BINDING_3"/>
    <property type="match status" value="2"/>
</dbReference>
<dbReference type="InterPro" id="IPR036457">
    <property type="entry name" value="PPM-type-like_dom_sf"/>
</dbReference>
<dbReference type="Gene3D" id="1.10.510.10">
    <property type="entry name" value="Transferase(Phosphotransferase) domain 1"/>
    <property type="match status" value="1"/>
</dbReference>
<dbReference type="InterPro" id="IPR011009">
    <property type="entry name" value="Kinase-like_dom_sf"/>
</dbReference>
<dbReference type="Pfam" id="PF00481">
    <property type="entry name" value="PP2C"/>
    <property type="match status" value="1"/>
</dbReference>
<evidence type="ECO:0000259" key="9">
    <source>
        <dbReference type="PROSITE" id="PS50042"/>
    </source>
</evidence>
<evidence type="ECO:0000256" key="5">
    <source>
        <dbReference type="ARBA" id="ARBA00022840"/>
    </source>
</evidence>
<evidence type="ECO:0000256" key="3">
    <source>
        <dbReference type="ARBA" id="ARBA00022741"/>
    </source>
</evidence>
<accession>A0ABP0VEP0</accession>
<dbReference type="PROSITE" id="PS00888">
    <property type="entry name" value="CNMP_BINDING_1"/>
    <property type="match status" value="2"/>
</dbReference>
<evidence type="ECO:0000313" key="12">
    <source>
        <dbReference type="Proteomes" id="UP001497444"/>
    </source>
</evidence>
<dbReference type="Pfam" id="PF00027">
    <property type="entry name" value="cNMP_binding"/>
    <property type="match status" value="1"/>
</dbReference>
<evidence type="ECO:0000256" key="4">
    <source>
        <dbReference type="ARBA" id="ARBA00022777"/>
    </source>
</evidence>
<feature type="signal peptide" evidence="7">
    <location>
        <begin position="1"/>
        <end position="18"/>
    </location>
</feature>
<dbReference type="InterPro" id="IPR000719">
    <property type="entry name" value="Prot_kinase_dom"/>
</dbReference>
<dbReference type="PANTHER" id="PTHR24353">
    <property type="entry name" value="CYCLIC NUCLEOTIDE-DEPENDENT PROTEIN KINASE"/>
    <property type="match status" value="1"/>
</dbReference>